<dbReference type="SUPFAM" id="SSF51230">
    <property type="entry name" value="Single hybrid motif"/>
    <property type="match status" value="1"/>
</dbReference>
<reference evidence="6 7" key="1">
    <citation type="submission" date="2018-11" db="EMBL/GenBank/DDBJ databases">
        <title>Genome sequencing of Lautropia sp. KCOM 2505 (= ChDC F240).</title>
        <authorList>
            <person name="Kook J.-K."/>
            <person name="Park S.-N."/>
            <person name="Lim Y.K."/>
        </authorList>
    </citation>
    <scope>NUCLEOTIDE SEQUENCE [LARGE SCALE GENOMIC DNA]</scope>
    <source>
        <strain evidence="6 7">KCOM 2505</strain>
    </source>
</reference>
<dbReference type="InterPro" id="IPR033753">
    <property type="entry name" value="GCV_H/Fam206"/>
</dbReference>
<dbReference type="InterPro" id="IPR003016">
    <property type="entry name" value="2-oxoA_DH_lipoyl-BS"/>
</dbReference>
<sequence>MAQVPSNLKYTESHEWLRPEADGTITVGITEHAQAELGDLVYVELPEAGRQVEAREAICVVESTKAASDVYAPIAGEIVAGNDALGEAPQLVNEQPFEGGWLFRIKPANAADLDSLLSAEDYAEATKD</sequence>
<organism evidence="6 7">
    <name type="scientific">Lautropia dentalis</name>
    <dbReference type="NCBI Taxonomy" id="2490857"/>
    <lineage>
        <taxon>Bacteria</taxon>
        <taxon>Pseudomonadati</taxon>
        <taxon>Pseudomonadota</taxon>
        <taxon>Betaproteobacteria</taxon>
        <taxon>Burkholderiales</taxon>
        <taxon>Burkholderiaceae</taxon>
        <taxon>Lautropia</taxon>
    </lineage>
</organism>
<dbReference type="GO" id="GO:0009249">
    <property type="term" value="P:protein lipoylation"/>
    <property type="evidence" value="ECO:0007669"/>
    <property type="project" value="TreeGrafter"/>
</dbReference>
<evidence type="ECO:0000256" key="2">
    <source>
        <dbReference type="ARBA" id="ARBA00022823"/>
    </source>
</evidence>
<dbReference type="HAMAP" id="MF_00272">
    <property type="entry name" value="GcvH"/>
    <property type="match status" value="1"/>
</dbReference>
<dbReference type="InterPro" id="IPR011053">
    <property type="entry name" value="Single_hybrid_motif"/>
</dbReference>
<comment type="similarity">
    <text evidence="1 3">Belongs to the GcvH family.</text>
</comment>
<dbReference type="OrthoDB" id="9796712at2"/>
<keyword evidence="2 3" id="KW-0450">Lipoyl</keyword>
<evidence type="ECO:0000256" key="4">
    <source>
        <dbReference type="PIRSR" id="PIRSR617453-50"/>
    </source>
</evidence>
<dbReference type="PROSITE" id="PS50968">
    <property type="entry name" value="BIOTINYL_LIPOYL"/>
    <property type="match status" value="1"/>
</dbReference>
<dbReference type="PANTHER" id="PTHR11715">
    <property type="entry name" value="GLYCINE CLEAVAGE SYSTEM H PROTEIN"/>
    <property type="match status" value="1"/>
</dbReference>
<dbReference type="PROSITE" id="PS00189">
    <property type="entry name" value="LIPOYL"/>
    <property type="match status" value="1"/>
</dbReference>
<proteinExistence type="inferred from homology"/>
<evidence type="ECO:0000256" key="3">
    <source>
        <dbReference type="HAMAP-Rule" id="MF_00272"/>
    </source>
</evidence>
<gene>
    <name evidence="3 6" type="primary">gcvH</name>
    <name evidence="6" type="ORF">EHV23_00560</name>
</gene>
<dbReference type="GO" id="GO:0019464">
    <property type="term" value="P:glycine decarboxylation via glycine cleavage system"/>
    <property type="evidence" value="ECO:0007669"/>
    <property type="project" value="UniProtKB-UniRule"/>
</dbReference>
<comment type="function">
    <text evidence="3">The glycine cleavage system catalyzes the degradation of glycine. The H protein shuttles the methylamine group of glycine from the P protein to the T protein.</text>
</comment>
<evidence type="ECO:0000313" key="6">
    <source>
        <dbReference type="EMBL" id="RRN44821.1"/>
    </source>
</evidence>
<keyword evidence="7" id="KW-1185">Reference proteome</keyword>
<dbReference type="EMBL" id="RRUE01000001">
    <property type="protein sequence ID" value="RRN44821.1"/>
    <property type="molecule type" value="Genomic_DNA"/>
</dbReference>
<feature type="domain" description="Lipoyl-binding" evidence="5">
    <location>
        <begin position="24"/>
        <end position="106"/>
    </location>
</feature>
<dbReference type="InterPro" id="IPR002930">
    <property type="entry name" value="GCV_H"/>
</dbReference>
<protein>
    <recommendedName>
        <fullName evidence="3">Glycine cleavage system H protein</fullName>
    </recommendedName>
</protein>
<comment type="subunit">
    <text evidence="3">The glycine cleavage system is composed of four proteins: P, T, L and H.</text>
</comment>
<dbReference type="Proteomes" id="UP000270261">
    <property type="component" value="Unassembled WGS sequence"/>
</dbReference>
<dbReference type="GO" id="GO:0005829">
    <property type="term" value="C:cytosol"/>
    <property type="evidence" value="ECO:0007669"/>
    <property type="project" value="TreeGrafter"/>
</dbReference>
<evidence type="ECO:0000259" key="5">
    <source>
        <dbReference type="PROSITE" id="PS50968"/>
    </source>
</evidence>
<name>A0A3R8LN34_9BURK</name>
<evidence type="ECO:0000313" key="7">
    <source>
        <dbReference type="Proteomes" id="UP000270261"/>
    </source>
</evidence>
<dbReference type="RefSeq" id="WP_125094253.1">
    <property type="nucleotide sequence ID" value="NZ_RRUE01000001.1"/>
</dbReference>
<feature type="modified residue" description="N6-lipoyllysine" evidence="3 4">
    <location>
        <position position="65"/>
    </location>
</feature>
<dbReference type="GO" id="GO:0005960">
    <property type="term" value="C:glycine cleavage complex"/>
    <property type="evidence" value="ECO:0007669"/>
    <property type="project" value="InterPro"/>
</dbReference>
<dbReference type="NCBIfam" id="TIGR00527">
    <property type="entry name" value="gcvH"/>
    <property type="match status" value="1"/>
</dbReference>
<comment type="caution">
    <text evidence="6">The sequence shown here is derived from an EMBL/GenBank/DDBJ whole genome shotgun (WGS) entry which is preliminary data.</text>
</comment>
<dbReference type="PANTHER" id="PTHR11715:SF3">
    <property type="entry name" value="GLYCINE CLEAVAGE SYSTEM H PROTEIN-RELATED"/>
    <property type="match status" value="1"/>
</dbReference>
<comment type="cofactor">
    <cofactor evidence="3">
        <name>(R)-lipoate</name>
        <dbReference type="ChEBI" id="CHEBI:83088"/>
    </cofactor>
    <text evidence="3">Binds 1 lipoyl cofactor covalently.</text>
</comment>
<dbReference type="NCBIfam" id="NF002270">
    <property type="entry name" value="PRK01202.1"/>
    <property type="match status" value="1"/>
</dbReference>
<dbReference type="InterPro" id="IPR000089">
    <property type="entry name" value="Biotin_lipoyl"/>
</dbReference>
<dbReference type="Pfam" id="PF01597">
    <property type="entry name" value="GCV_H"/>
    <property type="match status" value="1"/>
</dbReference>
<dbReference type="CDD" id="cd06848">
    <property type="entry name" value="GCS_H"/>
    <property type="match status" value="1"/>
</dbReference>
<dbReference type="Gene3D" id="2.40.50.100">
    <property type="match status" value="1"/>
</dbReference>
<accession>A0A3R8LN34</accession>
<dbReference type="AlphaFoldDB" id="A0A3R8LN34"/>
<dbReference type="InterPro" id="IPR017453">
    <property type="entry name" value="GCV_H_sub"/>
</dbReference>
<evidence type="ECO:0000256" key="1">
    <source>
        <dbReference type="ARBA" id="ARBA00009249"/>
    </source>
</evidence>